<protein>
    <submittedName>
        <fullName evidence="1">Uncharacterized protein</fullName>
    </submittedName>
</protein>
<organism evidence="1 2">
    <name type="scientific">Clytia hemisphaerica</name>
    <dbReference type="NCBI Taxonomy" id="252671"/>
    <lineage>
        <taxon>Eukaryota</taxon>
        <taxon>Metazoa</taxon>
        <taxon>Cnidaria</taxon>
        <taxon>Hydrozoa</taxon>
        <taxon>Hydroidolina</taxon>
        <taxon>Leptothecata</taxon>
        <taxon>Obeliida</taxon>
        <taxon>Clytiidae</taxon>
        <taxon>Clytia</taxon>
    </lineage>
</organism>
<accession>A0A7M5X6L5</accession>
<reference evidence="1" key="1">
    <citation type="submission" date="2021-01" db="UniProtKB">
        <authorList>
            <consortium name="EnsemblMetazoa"/>
        </authorList>
    </citation>
    <scope>IDENTIFICATION</scope>
</reference>
<dbReference type="EnsemblMetazoa" id="CLYHEMT018228.1">
    <property type="protein sequence ID" value="CLYHEMP018228.1"/>
    <property type="gene ID" value="CLYHEMG018228"/>
</dbReference>
<dbReference type="AlphaFoldDB" id="A0A7M5X6L5"/>
<evidence type="ECO:0000313" key="2">
    <source>
        <dbReference type="Proteomes" id="UP000594262"/>
    </source>
</evidence>
<name>A0A7M5X6L5_9CNID</name>
<proteinExistence type="predicted"/>
<keyword evidence="2" id="KW-1185">Reference proteome</keyword>
<dbReference type="Proteomes" id="UP000594262">
    <property type="component" value="Unplaced"/>
</dbReference>
<evidence type="ECO:0000313" key="1">
    <source>
        <dbReference type="EnsemblMetazoa" id="CLYHEMP018228.1"/>
    </source>
</evidence>
<sequence>MHESHTRDGTSVIIQMSPLNTSVFLSLQLTIPYKSVSHNSNKFPVSMFLSYGDSTVILKKSNVVKFFNYTGYFRKENGIIKWFYKNRFSFFSLCPFIEEHSGIEL</sequence>